<feature type="non-terminal residue" evidence="1">
    <location>
        <position position="1"/>
    </location>
</feature>
<name>X1S0J0_9ZZZZ</name>
<protein>
    <submittedName>
        <fullName evidence="1">Uncharacterized protein</fullName>
    </submittedName>
</protein>
<accession>X1S0J0</accession>
<organism evidence="1">
    <name type="scientific">marine sediment metagenome</name>
    <dbReference type="NCBI Taxonomy" id="412755"/>
    <lineage>
        <taxon>unclassified sequences</taxon>
        <taxon>metagenomes</taxon>
        <taxon>ecological metagenomes</taxon>
    </lineage>
</organism>
<comment type="caution">
    <text evidence="1">The sequence shown here is derived from an EMBL/GenBank/DDBJ whole genome shotgun (WGS) entry which is preliminary data.</text>
</comment>
<reference evidence="1" key="1">
    <citation type="journal article" date="2014" name="Front. Microbiol.">
        <title>High frequency of phylogenetically diverse reductive dehalogenase-homologous genes in deep subseafloor sedimentary metagenomes.</title>
        <authorList>
            <person name="Kawai M."/>
            <person name="Futagami T."/>
            <person name="Toyoda A."/>
            <person name="Takaki Y."/>
            <person name="Nishi S."/>
            <person name="Hori S."/>
            <person name="Arai W."/>
            <person name="Tsubouchi T."/>
            <person name="Morono Y."/>
            <person name="Uchiyama I."/>
            <person name="Ito T."/>
            <person name="Fujiyama A."/>
            <person name="Inagaki F."/>
            <person name="Takami H."/>
        </authorList>
    </citation>
    <scope>NUCLEOTIDE SEQUENCE</scope>
    <source>
        <strain evidence="1">Expedition CK06-06</strain>
    </source>
</reference>
<sequence length="225" mass="25699">VEVSLEYKCYFKRRNERYGFIPNPVEELGWYVRLLDRADSILGTREFDGRKCIGFEVSASKYGDNPDGRFDRIWFDLKTKLPMRIERHGLPDSFDAGRSMTIIHDQFEYYAKVPVDLFEPQIPEGFINAHPDEVRASREKEVKGEMVYAGVSDGLKDEIIAALKKVETASYQDGACRIYLSSLSVITALCHSRDPFVIPAKAGIHTSIETRTDSTNKKGTFQMRN</sequence>
<dbReference type="AlphaFoldDB" id="X1S0J0"/>
<evidence type="ECO:0000313" key="1">
    <source>
        <dbReference type="EMBL" id="GAI86512.1"/>
    </source>
</evidence>
<proteinExistence type="predicted"/>
<gene>
    <name evidence="1" type="ORF">S12H4_19898</name>
</gene>
<dbReference type="EMBL" id="BARW01010010">
    <property type="protein sequence ID" value="GAI86512.1"/>
    <property type="molecule type" value="Genomic_DNA"/>
</dbReference>